<dbReference type="PANTHER" id="PTHR35450:SF2">
    <property type="entry name" value="REVERSE TRANSCRIPTASE DOMAIN-CONTAINING PROTEIN"/>
    <property type="match status" value="1"/>
</dbReference>
<sequence length="183" mass="21089">MQNGKNIEAMGENDMYKYLGVKQAQKIDHKQMKIEITTEFIRRVKQLLRSHINSRNLFKALNTYACSALSYLFGIVKWTKVDIENLQRKVRTHLTNAQKCHPRSAVGRTTLSRNLGGRGLMEIGEQLDKQIANLRTYFEMQAETSTLHRAICAVDDTTPIKLREPDLRINHFTKDEKNAQLDG</sequence>
<name>A0A6P7FTX2_DIAVI</name>
<dbReference type="PANTHER" id="PTHR35450">
    <property type="entry name" value="REVERSE TRANSCRIPTASE DOMAIN-CONTAINING PROTEIN"/>
    <property type="match status" value="1"/>
</dbReference>
<dbReference type="AlphaFoldDB" id="A0A6P7FTX2"/>
<proteinExistence type="predicted"/>
<evidence type="ECO:0000313" key="1">
    <source>
        <dbReference type="RefSeq" id="XP_028139761.1"/>
    </source>
</evidence>
<protein>
    <submittedName>
        <fullName evidence="1">Uncharacterized protein LOC114333960</fullName>
    </submittedName>
</protein>
<organism evidence="1">
    <name type="scientific">Diabrotica virgifera virgifera</name>
    <name type="common">western corn rootworm</name>
    <dbReference type="NCBI Taxonomy" id="50390"/>
    <lineage>
        <taxon>Eukaryota</taxon>
        <taxon>Metazoa</taxon>
        <taxon>Ecdysozoa</taxon>
        <taxon>Arthropoda</taxon>
        <taxon>Hexapoda</taxon>
        <taxon>Insecta</taxon>
        <taxon>Pterygota</taxon>
        <taxon>Neoptera</taxon>
        <taxon>Endopterygota</taxon>
        <taxon>Coleoptera</taxon>
        <taxon>Polyphaga</taxon>
        <taxon>Cucujiformia</taxon>
        <taxon>Chrysomeloidea</taxon>
        <taxon>Chrysomelidae</taxon>
        <taxon>Galerucinae</taxon>
        <taxon>Diabroticina</taxon>
        <taxon>Diabroticites</taxon>
        <taxon>Diabrotica</taxon>
    </lineage>
</organism>
<dbReference type="InParanoid" id="A0A6P7FTX2"/>
<reference evidence="1" key="1">
    <citation type="submission" date="2025-08" db="UniProtKB">
        <authorList>
            <consortium name="RefSeq"/>
        </authorList>
    </citation>
    <scope>IDENTIFICATION</scope>
    <source>
        <tissue evidence="1">Whole insect</tissue>
    </source>
</reference>
<accession>A0A6P7FTX2</accession>
<gene>
    <name evidence="1" type="primary">LOC114333960</name>
</gene>
<dbReference type="RefSeq" id="XP_028139761.1">
    <property type="nucleotide sequence ID" value="XM_028283960.1"/>
</dbReference>